<evidence type="ECO:0000313" key="14">
    <source>
        <dbReference type="EMBL" id="AFG51191.1"/>
    </source>
</evidence>
<dbReference type="EMBL" id="FJ059800">
    <property type="protein sequence ID" value="AFG51189.1"/>
    <property type="molecule type" value="Genomic_DNA"/>
</dbReference>
<name>H9VN47_PINTA</name>
<evidence type="ECO:0000256" key="4">
    <source>
        <dbReference type="ARBA" id="ARBA00023136"/>
    </source>
</evidence>
<dbReference type="EMBL" id="FJ059795">
    <property type="protein sequence ID" value="AFG51188.1"/>
    <property type="molecule type" value="Genomic_DNA"/>
</dbReference>
<dbReference type="GO" id="GO:0006506">
    <property type="term" value="P:GPI anchor biosynthetic process"/>
    <property type="evidence" value="ECO:0007669"/>
    <property type="project" value="InterPro"/>
</dbReference>
<dbReference type="EMBL" id="FJ059792">
    <property type="protein sequence ID" value="AFG51183.1"/>
    <property type="molecule type" value="Genomic_DNA"/>
</dbReference>
<dbReference type="GO" id="GO:0032216">
    <property type="term" value="F:glucosaminyl-phosphatidylinositol O-acyltransferase activity"/>
    <property type="evidence" value="ECO:0007669"/>
    <property type="project" value="TreeGrafter"/>
</dbReference>
<evidence type="ECO:0000313" key="9">
    <source>
        <dbReference type="EMBL" id="AFG51186.1"/>
    </source>
</evidence>
<proteinExistence type="predicted"/>
<keyword evidence="3 5" id="KW-1133">Transmembrane helix</keyword>
<dbReference type="GO" id="GO:0005783">
    <property type="term" value="C:endoplasmic reticulum"/>
    <property type="evidence" value="ECO:0007669"/>
    <property type="project" value="TreeGrafter"/>
</dbReference>
<evidence type="ECO:0000256" key="2">
    <source>
        <dbReference type="ARBA" id="ARBA00022692"/>
    </source>
</evidence>
<dbReference type="GO" id="GO:0016020">
    <property type="term" value="C:membrane"/>
    <property type="evidence" value="ECO:0007669"/>
    <property type="project" value="UniProtKB-SubCell"/>
</dbReference>
<accession>H9VN47</accession>
<dbReference type="EMBL" id="FJ059791">
    <property type="protein sequence ID" value="AFG51184.1"/>
    <property type="molecule type" value="Genomic_DNA"/>
</dbReference>
<feature type="non-terminal residue" evidence="13">
    <location>
        <position position="1"/>
    </location>
</feature>
<dbReference type="EMBL" id="FJ059798">
    <property type="protein sequence ID" value="AFG51192.1"/>
    <property type="molecule type" value="Genomic_DNA"/>
</dbReference>
<evidence type="ECO:0000313" key="8">
    <source>
        <dbReference type="EMBL" id="AFG51185.1"/>
    </source>
</evidence>
<sequence length="71" mass="7734">VLGMLMLSDLVPTRKSLVLEEVFDQNMLVTFLLANILTGLVNVSMTTVFVSPFLAYCILLLYAVVLISGVA</sequence>
<protein>
    <submittedName>
        <fullName evidence="13">Uncharacterized protein</fullName>
    </submittedName>
</protein>
<dbReference type="Pfam" id="PF06423">
    <property type="entry name" value="GWT1"/>
    <property type="match status" value="1"/>
</dbReference>
<evidence type="ECO:0000313" key="6">
    <source>
        <dbReference type="EMBL" id="AFG51183.1"/>
    </source>
</evidence>
<keyword evidence="4 5" id="KW-0472">Membrane</keyword>
<evidence type="ECO:0000313" key="12">
    <source>
        <dbReference type="EMBL" id="AFG51189.1"/>
    </source>
</evidence>
<evidence type="ECO:0000256" key="1">
    <source>
        <dbReference type="ARBA" id="ARBA00004141"/>
    </source>
</evidence>
<reference evidence="13" key="1">
    <citation type="submission" date="2008-08" db="EMBL/GenBank/DDBJ databases">
        <title>Nucleotide Diversity and Divergence in the Loblolly Pine Gene Space.</title>
        <authorList>
            <person name="Neale D.B."/>
            <person name="Wegrzyn J.L."/>
            <person name="Lee J.M."/>
            <person name="Eckert A.J."/>
            <person name="Liechty J.D."/>
            <person name="Stevens K.A."/>
            <person name="Langley C.H."/>
        </authorList>
    </citation>
    <scope>NUCLEOTIDE SEQUENCE</scope>
    <source>
        <strain evidence="7">6374</strain>
        <strain evidence="10">6375</strain>
        <strain evidence="12">6376</strain>
        <strain evidence="13">6378</strain>
        <strain evidence="9">6381</strain>
        <strain evidence="6">6385</strain>
        <strain evidence="14">6386</strain>
        <strain evidence="11">6387</strain>
        <strain evidence="8">6388</strain>
        <strain evidence="15">6390</strain>
        <tissue evidence="13">Megagametophyte</tissue>
    </source>
</reference>
<dbReference type="GO" id="GO:0072659">
    <property type="term" value="P:protein localization to plasma membrane"/>
    <property type="evidence" value="ECO:0007669"/>
    <property type="project" value="TreeGrafter"/>
</dbReference>
<dbReference type="EMBL" id="FJ059797">
    <property type="protein sequence ID" value="AFG51187.1"/>
    <property type="molecule type" value="Genomic_DNA"/>
</dbReference>
<evidence type="ECO:0000256" key="3">
    <source>
        <dbReference type="ARBA" id="ARBA00022989"/>
    </source>
</evidence>
<dbReference type="InterPro" id="IPR009447">
    <property type="entry name" value="PIGW/GWT1"/>
</dbReference>
<comment type="subcellular location">
    <subcellularLocation>
        <location evidence="1">Membrane</location>
        <topology evidence="1">Multi-pass membrane protein</topology>
    </subcellularLocation>
</comment>
<organism evidence="13">
    <name type="scientific">Pinus taeda</name>
    <name type="common">Loblolly pine</name>
    <dbReference type="NCBI Taxonomy" id="3352"/>
    <lineage>
        <taxon>Eukaryota</taxon>
        <taxon>Viridiplantae</taxon>
        <taxon>Streptophyta</taxon>
        <taxon>Embryophyta</taxon>
        <taxon>Tracheophyta</taxon>
        <taxon>Spermatophyta</taxon>
        <taxon>Pinopsida</taxon>
        <taxon>Pinidae</taxon>
        <taxon>Conifers I</taxon>
        <taxon>Pinales</taxon>
        <taxon>Pinaceae</taxon>
        <taxon>Pinus</taxon>
        <taxon>Pinus subgen. Pinus</taxon>
    </lineage>
</organism>
<dbReference type="EMBL" id="FJ059796">
    <property type="protein sequence ID" value="AFG51185.1"/>
    <property type="molecule type" value="Genomic_DNA"/>
</dbReference>
<gene>
    <name evidence="13" type="ORF">0_16484_01</name>
</gene>
<feature type="non-terminal residue" evidence="13">
    <location>
        <position position="71"/>
    </location>
</feature>
<feature type="transmembrane region" description="Helical" evidence="5">
    <location>
        <begin position="53"/>
        <end position="70"/>
    </location>
</feature>
<keyword evidence="2 5" id="KW-0812">Transmembrane</keyword>
<dbReference type="AlphaFoldDB" id="H9VN47"/>
<evidence type="ECO:0000313" key="11">
    <source>
        <dbReference type="EMBL" id="AFG51188.1"/>
    </source>
</evidence>
<dbReference type="EMBL" id="FJ059794">
    <property type="protein sequence ID" value="AFG51186.1"/>
    <property type="molecule type" value="Genomic_DNA"/>
</dbReference>
<evidence type="ECO:0000313" key="10">
    <source>
        <dbReference type="EMBL" id="AFG51187.1"/>
    </source>
</evidence>
<evidence type="ECO:0000313" key="15">
    <source>
        <dbReference type="EMBL" id="AFG51192.1"/>
    </source>
</evidence>
<dbReference type="PANTHER" id="PTHR20661:SF0">
    <property type="entry name" value="PHOSPHATIDYLINOSITOL-GLYCAN BIOSYNTHESIS CLASS W PROTEIN"/>
    <property type="match status" value="1"/>
</dbReference>
<dbReference type="EMBL" id="FJ059799">
    <property type="protein sequence ID" value="AFG51191.1"/>
    <property type="molecule type" value="Genomic_DNA"/>
</dbReference>
<dbReference type="PANTHER" id="PTHR20661">
    <property type="entry name" value="PHOSPHATIDYLINOSITOL-GLYCAN BIOSYNTHESIS CLASS W PROTEIN"/>
    <property type="match status" value="1"/>
</dbReference>
<dbReference type="EMBL" id="FJ059793">
    <property type="protein sequence ID" value="AFG51190.1"/>
    <property type="molecule type" value="Genomic_DNA"/>
</dbReference>
<evidence type="ECO:0000313" key="13">
    <source>
        <dbReference type="EMBL" id="AFG51190.1"/>
    </source>
</evidence>
<evidence type="ECO:0000313" key="7">
    <source>
        <dbReference type="EMBL" id="AFG51184.1"/>
    </source>
</evidence>
<evidence type="ECO:0000256" key="5">
    <source>
        <dbReference type="SAM" id="Phobius"/>
    </source>
</evidence>